<dbReference type="FunFam" id="1.10.1670.10:FF:000004">
    <property type="entry name" value="DNA glycosylase/AP lyase ROS1"/>
    <property type="match status" value="1"/>
</dbReference>
<feature type="region of interest" description="Disordered" evidence="10">
    <location>
        <begin position="719"/>
        <end position="776"/>
    </location>
</feature>
<dbReference type="InterPro" id="IPR011257">
    <property type="entry name" value="DNA_glycosylase"/>
</dbReference>
<dbReference type="InterPro" id="IPR028924">
    <property type="entry name" value="Perm-CXXC"/>
</dbReference>
<evidence type="ECO:0000256" key="3">
    <source>
        <dbReference type="ARBA" id="ARBA00005646"/>
    </source>
</evidence>
<dbReference type="InterPro" id="IPR023170">
    <property type="entry name" value="HhH_base_excis_C"/>
</dbReference>
<feature type="compositionally biased region" description="Basic and acidic residues" evidence="10">
    <location>
        <begin position="133"/>
        <end position="163"/>
    </location>
</feature>
<evidence type="ECO:0000256" key="1">
    <source>
        <dbReference type="ARBA" id="ARBA00001966"/>
    </source>
</evidence>
<feature type="compositionally biased region" description="Basic and acidic residues" evidence="10">
    <location>
        <begin position="422"/>
        <end position="433"/>
    </location>
</feature>
<dbReference type="GO" id="GO:0003677">
    <property type="term" value="F:DNA binding"/>
    <property type="evidence" value="ECO:0007669"/>
    <property type="project" value="UniProtKB-KW"/>
</dbReference>
<feature type="region of interest" description="Disordered" evidence="10">
    <location>
        <begin position="2145"/>
        <end position="2219"/>
    </location>
</feature>
<evidence type="ECO:0000256" key="9">
    <source>
        <dbReference type="ARBA" id="ARBA00023242"/>
    </source>
</evidence>
<feature type="compositionally biased region" description="Basic and acidic residues" evidence="10">
    <location>
        <begin position="508"/>
        <end position="520"/>
    </location>
</feature>
<dbReference type="SMART" id="SM00478">
    <property type="entry name" value="ENDO3c"/>
    <property type="match status" value="1"/>
</dbReference>
<dbReference type="GO" id="GO:0141166">
    <property type="term" value="P:chromosomal 5-methylcytosine DNA demethylation pathway"/>
    <property type="evidence" value="ECO:0007669"/>
    <property type="project" value="InterPro"/>
</dbReference>
<keyword evidence="12" id="KW-0255">Endonuclease</keyword>
<dbReference type="Gene3D" id="1.10.1670.10">
    <property type="entry name" value="Helix-hairpin-Helix base-excision DNA repair enzymes (C-terminal)"/>
    <property type="match status" value="1"/>
</dbReference>
<dbReference type="GO" id="GO:0035514">
    <property type="term" value="F:DNA demethylase activity"/>
    <property type="evidence" value="ECO:0007669"/>
    <property type="project" value="InterPro"/>
</dbReference>
<feature type="region of interest" description="Disordered" evidence="10">
    <location>
        <begin position="133"/>
        <end position="172"/>
    </location>
</feature>
<dbReference type="InterPro" id="IPR028925">
    <property type="entry name" value="RRM_DME"/>
</dbReference>
<reference evidence="12 14" key="1">
    <citation type="journal article" date="2011" name="Nature">
        <title>The Medicago genome provides insight into the evolution of rhizobial symbioses.</title>
        <authorList>
            <person name="Young N.D."/>
            <person name="Debelle F."/>
            <person name="Oldroyd G.E."/>
            <person name="Geurts R."/>
            <person name="Cannon S.B."/>
            <person name="Udvardi M.K."/>
            <person name="Benedito V.A."/>
            <person name="Mayer K.F."/>
            <person name="Gouzy J."/>
            <person name="Schoof H."/>
            <person name="Van de Peer Y."/>
            <person name="Proost S."/>
            <person name="Cook D.R."/>
            <person name="Meyers B.C."/>
            <person name="Spannagl M."/>
            <person name="Cheung F."/>
            <person name="De Mita S."/>
            <person name="Krishnakumar V."/>
            <person name="Gundlach H."/>
            <person name="Zhou S."/>
            <person name="Mudge J."/>
            <person name="Bharti A.K."/>
            <person name="Murray J.D."/>
            <person name="Naoumkina M.A."/>
            <person name="Rosen B."/>
            <person name="Silverstein K.A."/>
            <person name="Tang H."/>
            <person name="Rombauts S."/>
            <person name="Zhao P.X."/>
            <person name="Zhou P."/>
            <person name="Barbe V."/>
            <person name="Bardou P."/>
            <person name="Bechner M."/>
            <person name="Bellec A."/>
            <person name="Berger A."/>
            <person name="Berges H."/>
            <person name="Bidwell S."/>
            <person name="Bisseling T."/>
            <person name="Choisne N."/>
            <person name="Couloux A."/>
            <person name="Denny R."/>
            <person name="Deshpande S."/>
            <person name="Dai X."/>
            <person name="Doyle J.J."/>
            <person name="Dudez A.M."/>
            <person name="Farmer A.D."/>
            <person name="Fouteau S."/>
            <person name="Franken C."/>
            <person name="Gibelin C."/>
            <person name="Gish J."/>
            <person name="Goldstein S."/>
            <person name="Gonzalez A.J."/>
            <person name="Green P.J."/>
            <person name="Hallab A."/>
            <person name="Hartog M."/>
            <person name="Hua A."/>
            <person name="Humphray S.J."/>
            <person name="Jeong D.H."/>
            <person name="Jing Y."/>
            <person name="Jocker A."/>
            <person name="Kenton S.M."/>
            <person name="Kim D.J."/>
            <person name="Klee K."/>
            <person name="Lai H."/>
            <person name="Lang C."/>
            <person name="Lin S."/>
            <person name="Macmil S.L."/>
            <person name="Magdelenat G."/>
            <person name="Matthews L."/>
            <person name="McCorrison J."/>
            <person name="Monaghan E.L."/>
            <person name="Mun J.H."/>
            <person name="Najar F.Z."/>
            <person name="Nicholson C."/>
            <person name="Noirot C."/>
            <person name="O'Bleness M."/>
            <person name="Paule C.R."/>
            <person name="Poulain J."/>
            <person name="Prion F."/>
            <person name="Qin B."/>
            <person name="Qu C."/>
            <person name="Retzel E.F."/>
            <person name="Riddle C."/>
            <person name="Sallet E."/>
            <person name="Samain S."/>
            <person name="Samson N."/>
            <person name="Sanders I."/>
            <person name="Saurat O."/>
            <person name="Scarpelli C."/>
            <person name="Schiex T."/>
            <person name="Segurens B."/>
            <person name="Severin A.J."/>
            <person name="Sherrier D.J."/>
            <person name="Shi R."/>
            <person name="Sims S."/>
            <person name="Singer S.R."/>
            <person name="Sinharoy S."/>
            <person name="Sterck L."/>
            <person name="Viollet A."/>
            <person name="Wang B.B."/>
            <person name="Wang K."/>
            <person name="Wang M."/>
            <person name="Wang X."/>
            <person name="Warfsmann J."/>
            <person name="Weissenbach J."/>
            <person name="White D.D."/>
            <person name="White J.D."/>
            <person name="Wiley G.B."/>
            <person name="Wincker P."/>
            <person name="Xing Y."/>
            <person name="Yang L."/>
            <person name="Yao Z."/>
            <person name="Ying F."/>
            <person name="Zhai J."/>
            <person name="Zhou L."/>
            <person name="Zuber A."/>
            <person name="Denarie J."/>
            <person name="Dixon R.A."/>
            <person name="May G.D."/>
            <person name="Schwartz D.C."/>
            <person name="Rogers J."/>
            <person name="Quetier F."/>
            <person name="Town C.D."/>
            <person name="Roe B.A."/>
        </authorList>
    </citation>
    <scope>NUCLEOTIDE SEQUENCE [LARGE SCALE GENOMIC DNA]</scope>
    <source>
        <strain evidence="12">A17</strain>
        <strain evidence="13 14">cv. Jemalong A17</strain>
    </source>
</reference>
<keyword evidence="7" id="KW-0411">Iron-sulfur</keyword>
<evidence type="ECO:0000256" key="2">
    <source>
        <dbReference type="ARBA" id="ARBA00004123"/>
    </source>
</evidence>
<evidence type="ECO:0000256" key="7">
    <source>
        <dbReference type="ARBA" id="ARBA00023014"/>
    </source>
</evidence>
<feature type="compositionally biased region" description="Basic and acidic residues" evidence="10">
    <location>
        <begin position="740"/>
        <end position="750"/>
    </location>
</feature>
<dbReference type="InterPro" id="IPR003265">
    <property type="entry name" value="HhH-GPD_domain"/>
</dbReference>
<proteinExistence type="inferred from homology"/>
<comment type="cofactor">
    <cofactor evidence="1">
        <name>[4Fe-4S] cluster</name>
        <dbReference type="ChEBI" id="CHEBI:49883"/>
    </cofactor>
</comment>
<name>A0A072VJ84_MEDTR</name>
<protein>
    <submittedName>
        <fullName evidence="12">Endonuclease/exonuclease/phosphatase family protein</fullName>
    </submittedName>
</protein>
<feature type="region of interest" description="Disordered" evidence="10">
    <location>
        <begin position="605"/>
        <end position="662"/>
    </location>
</feature>
<evidence type="ECO:0000256" key="5">
    <source>
        <dbReference type="ARBA" id="ARBA00022723"/>
    </source>
</evidence>
<feature type="compositionally biased region" description="Polar residues" evidence="10">
    <location>
        <begin position="372"/>
        <end position="384"/>
    </location>
</feature>
<reference evidence="13" key="3">
    <citation type="submission" date="2015-04" db="UniProtKB">
        <authorList>
            <consortium name="EnsemblPlants"/>
        </authorList>
    </citation>
    <scope>IDENTIFICATION</scope>
    <source>
        <strain evidence="13">cv. Jemalong A17</strain>
    </source>
</reference>
<feature type="compositionally biased region" description="Basic residues" evidence="10">
    <location>
        <begin position="1064"/>
        <end position="1073"/>
    </location>
</feature>
<feature type="compositionally biased region" description="Polar residues" evidence="10">
    <location>
        <begin position="321"/>
        <end position="333"/>
    </location>
</feature>
<dbReference type="Pfam" id="PF15629">
    <property type="entry name" value="Perm-CXXC"/>
    <property type="match status" value="1"/>
</dbReference>
<organism evidence="12 14">
    <name type="scientific">Medicago truncatula</name>
    <name type="common">Barrel medic</name>
    <name type="synonym">Medicago tribuloides</name>
    <dbReference type="NCBI Taxonomy" id="3880"/>
    <lineage>
        <taxon>Eukaryota</taxon>
        <taxon>Viridiplantae</taxon>
        <taxon>Streptophyta</taxon>
        <taxon>Embryophyta</taxon>
        <taxon>Tracheophyta</taxon>
        <taxon>Spermatophyta</taxon>
        <taxon>Magnoliopsida</taxon>
        <taxon>eudicotyledons</taxon>
        <taxon>Gunneridae</taxon>
        <taxon>Pentapetalae</taxon>
        <taxon>rosids</taxon>
        <taxon>fabids</taxon>
        <taxon>Fabales</taxon>
        <taxon>Fabaceae</taxon>
        <taxon>Papilionoideae</taxon>
        <taxon>50 kb inversion clade</taxon>
        <taxon>NPAAA clade</taxon>
        <taxon>Hologalegina</taxon>
        <taxon>IRL clade</taxon>
        <taxon>Trifolieae</taxon>
        <taxon>Medicago</taxon>
    </lineage>
</organism>
<feature type="compositionally biased region" description="Basic and acidic residues" evidence="10">
    <location>
        <begin position="287"/>
        <end position="299"/>
    </location>
</feature>
<comment type="subcellular location">
    <subcellularLocation>
        <location evidence="2">Nucleus</location>
    </subcellularLocation>
</comment>
<keyword evidence="14" id="KW-1185">Reference proteome</keyword>
<feature type="region of interest" description="Disordered" evidence="10">
    <location>
        <begin position="1063"/>
        <end position="1086"/>
    </location>
</feature>
<feature type="region of interest" description="Disordered" evidence="10">
    <location>
        <begin position="189"/>
        <end position="386"/>
    </location>
</feature>
<dbReference type="Gene3D" id="3.60.10.10">
    <property type="entry name" value="Endonuclease/exonuclease/phosphatase"/>
    <property type="match status" value="1"/>
</dbReference>
<keyword evidence="9" id="KW-0539">Nucleus</keyword>
<feature type="compositionally biased region" description="Basic residues" evidence="10">
    <location>
        <begin position="458"/>
        <end position="468"/>
    </location>
</feature>
<keyword evidence="12" id="KW-0540">Nuclease</keyword>
<gene>
    <name evidence="12" type="ordered locus">MTR_1g061220</name>
</gene>
<dbReference type="EMBL" id="CM001217">
    <property type="protein sequence ID" value="KEH42104.1"/>
    <property type="molecule type" value="Genomic_DNA"/>
</dbReference>
<keyword evidence="6" id="KW-0408">Iron</keyword>
<reference evidence="12 14" key="2">
    <citation type="journal article" date="2014" name="BMC Genomics">
        <title>An improved genome release (version Mt4.0) for the model legume Medicago truncatula.</title>
        <authorList>
            <person name="Tang H."/>
            <person name="Krishnakumar V."/>
            <person name="Bidwell S."/>
            <person name="Rosen B."/>
            <person name="Chan A."/>
            <person name="Zhou S."/>
            <person name="Gentzbittel L."/>
            <person name="Childs K.L."/>
            <person name="Yandell M."/>
            <person name="Gundlach H."/>
            <person name="Mayer K.F."/>
            <person name="Schwartz D.C."/>
            <person name="Town C.D."/>
        </authorList>
    </citation>
    <scope>GENOME REANNOTATION</scope>
    <source>
        <strain evidence="12">A17</strain>
        <strain evidence="13 14">cv. Jemalong A17</strain>
    </source>
</reference>
<keyword evidence="12" id="KW-0378">Hydrolase</keyword>
<comment type="similarity">
    <text evidence="3">Belongs to the DNA glycosylase family. DEMETER subfamily.</text>
</comment>
<feature type="compositionally biased region" description="Basic residues" evidence="10">
    <location>
        <begin position="207"/>
        <end position="216"/>
    </location>
</feature>
<feature type="region of interest" description="Disordered" evidence="10">
    <location>
        <begin position="503"/>
        <end position="523"/>
    </location>
</feature>
<feature type="compositionally biased region" description="Low complexity" evidence="10">
    <location>
        <begin position="605"/>
        <end position="619"/>
    </location>
</feature>
<dbReference type="SMART" id="SM00525">
    <property type="entry name" value="FES"/>
    <property type="match status" value="1"/>
</dbReference>
<dbReference type="EnsemblPlants" id="KEH42104">
    <property type="protein sequence ID" value="KEH42104"/>
    <property type="gene ID" value="MTR_1g061220"/>
</dbReference>
<feature type="domain" description="HhH-GPD" evidence="11">
    <location>
        <begin position="1617"/>
        <end position="1789"/>
    </location>
</feature>
<dbReference type="PANTHER" id="PTHR46213:SF26">
    <property type="entry name" value="HHH-GPD BASE EXCISION DNA REPAIR FAMILY PROTEIN"/>
    <property type="match status" value="1"/>
</dbReference>
<dbReference type="GO" id="GO:0003906">
    <property type="term" value="F:DNA-(apurinic or apyrimidinic site) endonuclease activity"/>
    <property type="evidence" value="ECO:0007669"/>
    <property type="project" value="UniProtKB-ARBA"/>
</dbReference>
<dbReference type="Pfam" id="PF15628">
    <property type="entry name" value="RRM_DME"/>
    <property type="match status" value="1"/>
</dbReference>
<dbReference type="SUPFAM" id="SSF56219">
    <property type="entry name" value="DNase I-like"/>
    <property type="match status" value="1"/>
</dbReference>
<feature type="compositionally biased region" description="Basic and acidic residues" evidence="10">
    <location>
        <begin position="622"/>
        <end position="633"/>
    </location>
</feature>
<dbReference type="Proteomes" id="UP000002051">
    <property type="component" value="Unassembled WGS sequence"/>
</dbReference>
<feature type="compositionally biased region" description="Polar residues" evidence="10">
    <location>
        <begin position="341"/>
        <end position="352"/>
    </location>
</feature>
<evidence type="ECO:0000256" key="10">
    <source>
        <dbReference type="SAM" id="MobiDB-lite"/>
    </source>
</evidence>
<feature type="compositionally biased region" description="Polar residues" evidence="10">
    <location>
        <begin position="825"/>
        <end position="834"/>
    </location>
</feature>
<keyword evidence="4" id="KW-0004">4Fe-4S</keyword>
<dbReference type="HOGENOM" id="CLU_000567_3_0_1"/>
<dbReference type="PANTHER" id="PTHR46213">
    <property type="entry name" value="TRANSCRIPTIONAL ACTIVATOR DEMETER"/>
    <property type="match status" value="1"/>
</dbReference>
<evidence type="ECO:0000259" key="11">
    <source>
        <dbReference type="SMART" id="SM00478"/>
    </source>
</evidence>
<keyword evidence="8" id="KW-0238">DNA-binding</keyword>
<feature type="compositionally biased region" description="Polar residues" evidence="10">
    <location>
        <begin position="253"/>
        <end position="263"/>
    </location>
</feature>
<feature type="compositionally biased region" description="Polar residues" evidence="10">
    <location>
        <begin position="1074"/>
        <end position="1086"/>
    </location>
</feature>
<feature type="region of interest" description="Disordered" evidence="10">
    <location>
        <begin position="825"/>
        <end position="862"/>
    </location>
</feature>
<dbReference type="GO" id="GO:0046872">
    <property type="term" value="F:metal ion binding"/>
    <property type="evidence" value="ECO:0007669"/>
    <property type="project" value="UniProtKB-KW"/>
</dbReference>
<evidence type="ECO:0000256" key="8">
    <source>
        <dbReference type="ARBA" id="ARBA00023125"/>
    </source>
</evidence>
<keyword evidence="5" id="KW-0479">Metal-binding</keyword>
<sequence length="2841" mass="315100">MEVGENDRKKPEAEIPWIPSTPVKPVVPKSAPICTPKANGAFACLEFSHGGEKNRESHDGIVPAAAITDIGGENGKICDKTGSENVSCWSDMGFNESLVPTEAASANSYATQLGNINGLNDLFVSSVICDNSRDPHGHETSDNACCSKRDYEDDPAKKLDKDGTPPNKELYDPAVEFAAVSSQLKEIYNPDEGNSLCTGLNKTPEKKPRRKKHRPKVIREVKPKRTPKPATPKPAQAKENTTGKRKYVRRKGLNTSTTQTEVTSELAEKTPEATKMSCQRSLNFDIGSKDESSTGRENENPTALLDGVAVQETNLGPVCDLNTSVKHASSGSMSLPEDTQAPDTSSQSTSPGEKSKENPTGKKKRVRRKMNKTSAPSTEMTGELTTEKMCELAKPTSKSSINFDKGGVEESSAVKENATIHLSKENEVTDRTNPDVPLTEDTQATKSSSRMPHEAKPKKSPGVKRQYVRRSGLNKSSTPTEVSGDLPGKVMPESAITSCRMSINSDRGANDESSADRENGTVHSCNKTGAEIQEIDVGLSDDIQTFMNPAVENNYLSFCNNEQTPTVHPCKETAAVMQEVDVGISYDMKTFMNQATESNYMSFCSNGQTSSTSPSQTNPLGDKSKEKLTGNKYERRKRLNKSPICQTKMTGELTGPMMPDSKETPMRRFSDFDMGTEDESSACRQVLNVHIGDTVEETPAGLAYNKDTWMKQALHSYMPLPEGAQTPSTCPSKGNHPGAKPKENSDGDKKCVRKKRSKMTSTPTKRTGGLTEPIMSEPTTISCKMSINFDKGGRDESYMCNESLTSDQNTLVKEILHYCASLSENTQSPSTCLPESNPPGEKQNARNENKRKGLATAEDGNISNSQVSTIKLQMVGCEREHAGTIEHADNSSMNLIGAHYNGLASYQSKFPLQFSNIQKKRRTEKGKTSNSHITSSVITENGAPLIFTPEDAQMHPYASNYNSWMYGFGYNAPVFPIINEYRENYIHNTQTFDEFRLSLRRVTEKSQFPAETSDYNSLTRIRNFIEPNYTANQLDFSDQQAMRDAERPQTCIDVLVEDVPVSSVKKKQNRKRSALSSSAHPNTDQNQMQQCHNVALGNHHLALGKSSGTARGGRRKKVYDVEALVKQFRQLNINAGVGDIVLYKQNALVPFQGSFDPIKKQRPRPKVDLDEETDRVWKLLLLDINHDGVDGTDEEKAKWWEEERKVFRGRADSFIARMHLVQGDRRFSRWKGSVVDSVVGVFLTQNVTDHLSSSAFMSLAARFPKKSGSTACDGEGTSQAVNKQQVDIVEPEENTECDVNLLNQSVCNQSSMTKDIIEHSGEKAVSSNDSCRITSSPISLTDESNCKLTESSQSSGPMVMIEEGEEKSCYDGAGKELNDIVSSQSSVISSQISGEFSNDQNPEKIGSCSDSNSEVEDLSSTAKYNSVEDLSSTAKYKNYGSFCKLLEMVSSTKFYEIESQRSKSTENMRDVTHSSLEESIIPSHECNLRLTHNSEAHDPFKAEASSSGILKNKHENEMNTPSFQTAKSAGLVEVTHSQTIASQVHPQEQTNHMQQNFFNSSGQTHDLIQNERYLNLGDHKDVVRSETNEISSTPIKVKTKSQLKEEQEQFDWDSLRIKAQAKAGKREKTENTMDSLDWDAVRCADVGVIADVIKERGMNNRLAERIQKFLNRVVDDHGSIDLEWLRDVPPDQAKEYLLSVRGLGLKSVECVRLLTLHHLAFPVDTNVGRIAVRLGWVPLQPLPESLQLHLLEMYPVLESIQKYLWPRLCKLDQKTLYELHYQMITFGKVFCTKSKPNCNACPMRAECRHFASAFASARLALPGPEQRSMVSVSGNGVTDENPPVVMSQLHLPLPENTNQVVEEIPETEVSGQLAKSEVNICQPIIEEPTTPEPECSQLELSDMEDAFIDDPCEIPTIKLNMEEFTLNLQNYMQQNMELQEGEMSKALVALHPEAASIPGPKLKNVSRLRTEHCVYELPDMHPLLEGWEKREPDDPGKYLLAIWTPGETADSTQAPECKCNSREECGQLCNEMECFSCNSFREANSQIVRGTLLIPCRTAMRGSFPLNGTYFQVNEVFADHGSSINPVSVPRSWIWNLNRRTVYFGTSTTSIFKGLSTQEIQQAFWRGYICVRGFERETRTPRPLMARLHFPASKLAKTNEKTKKESGPAKEKPAPKPKQKPGPKPKQKAAKNSQGTKPDPESPVKNSQEPKPNPEQPELILNSDSLQEDGKEVLHFDENLGKTLEVEVDGNVEQPLDVFDDSSVVPPVPCVNLQVVVPEVHAFKDAAEHVPSDGVTVVAKVRGRRSRASSCPPQAARSVESGPWSLEWLGEHHHGDAGVISSARKKVKRVAQPIAQSCTFVNKRKKVNEILRNPVISLKKVDRLPCKDRSTVLHILKSKSRKLQGSDRLKKAVRVVSSGASDGSSSSGSVNNDWVNWVEVHGNEKVVVDDVRGIGQGEGVVMKIISWNVRGLGGLEKRKEIRALIQVKCPLILCIQETKLQVCDGGFGATLWGNQSVAFSFRPSVGAFGGLLTAWDTSEVEVWSTVSFEHSLLIHGQFLKSNEEFYLFNVYAPCNARERSILWDSLSVRLQSLSGKKVSVCGDFNAICCLEESRSVAAGQGDGNSMSRLDRFLLSEEWCLGPRPSRLLKCWTDISGYREFEWHTSHSENLPGKISALKERLATLDEKGESVLLTDEECVEMHGVSADILSLSRLNTSICWQQSRVQWLREGDANSKFFHSVMASRRRSNSLCSILVDGVLVEGVYPIREAVFQHFENHLRSVVVERPNLTNLQFQSLSIEEGVGLIKPFSIDEVKASAWDCDSFKSPGPDGTNFGFIKDFL</sequence>
<feature type="compositionally biased region" description="Basic residues" evidence="10">
    <location>
        <begin position="361"/>
        <end position="371"/>
    </location>
</feature>
<evidence type="ECO:0000256" key="6">
    <source>
        <dbReference type="ARBA" id="ARBA00023004"/>
    </source>
</evidence>
<evidence type="ECO:0000313" key="14">
    <source>
        <dbReference type="Proteomes" id="UP000002051"/>
    </source>
</evidence>
<feature type="compositionally biased region" description="Basic residues" evidence="10">
    <location>
        <begin position="2175"/>
        <end position="2189"/>
    </location>
</feature>
<dbReference type="InterPro" id="IPR003651">
    <property type="entry name" value="Endonuclease3_FeS-loop_motif"/>
</dbReference>
<dbReference type="SUPFAM" id="SSF48150">
    <property type="entry name" value="DNA-glycosylase"/>
    <property type="match status" value="1"/>
</dbReference>
<dbReference type="InterPro" id="IPR044811">
    <property type="entry name" value="DME/ROS1"/>
</dbReference>
<dbReference type="GO" id="GO:0006284">
    <property type="term" value="P:base-excision repair"/>
    <property type="evidence" value="ECO:0007669"/>
    <property type="project" value="InterPro"/>
</dbReference>
<accession>A0A072VJ84</accession>
<dbReference type="InterPro" id="IPR036691">
    <property type="entry name" value="Endo/exonu/phosph_ase_sf"/>
</dbReference>
<dbReference type="Pfam" id="PF03372">
    <property type="entry name" value="Exo_endo_phos"/>
    <property type="match status" value="1"/>
</dbReference>
<feature type="compositionally biased region" description="Polar residues" evidence="10">
    <location>
        <begin position="440"/>
        <end position="450"/>
    </location>
</feature>
<dbReference type="GO" id="GO:0019104">
    <property type="term" value="F:DNA N-glycosylase activity"/>
    <property type="evidence" value="ECO:0007669"/>
    <property type="project" value="InterPro"/>
</dbReference>
<dbReference type="GO" id="GO:0051539">
    <property type="term" value="F:4 iron, 4 sulfur cluster binding"/>
    <property type="evidence" value="ECO:0007669"/>
    <property type="project" value="UniProtKB-KW"/>
</dbReference>
<evidence type="ECO:0000313" key="12">
    <source>
        <dbReference type="EMBL" id="KEH42104.1"/>
    </source>
</evidence>
<evidence type="ECO:0000256" key="4">
    <source>
        <dbReference type="ARBA" id="ARBA00022485"/>
    </source>
</evidence>
<evidence type="ECO:0000313" key="13">
    <source>
        <dbReference type="EnsemblPlants" id="KEH42104"/>
    </source>
</evidence>
<dbReference type="CDD" id="cd00056">
    <property type="entry name" value="ENDO3c"/>
    <property type="match status" value="1"/>
</dbReference>
<feature type="region of interest" description="Disordered" evidence="10">
    <location>
        <begin position="422"/>
        <end position="491"/>
    </location>
</feature>
<dbReference type="GO" id="GO:0005634">
    <property type="term" value="C:nucleus"/>
    <property type="evidence" value="ECO:0007669"/>
    <property type="project" value="UniProtKB-SubCell"/>
</dbReference>
<dbReference type="InterPro" id="IPR005135">
    <property type="entry name" value="Endo/exonuclease/phosphatase"/>
</dbReference>
<feature type="compositionally biased region" description="Basic and acidic residues" evidence="10">
    <location>
        <begin position="2157"/>
        <end position="2174"/>
    </location>
</feature>
<feature type="compositionally biased region" description="Basic residues" evidence="10">
    <location>
        <begin position="243"/>
        <end position="252"/>
    </location>
</feature>